<dbReference type="EMBL" id="SJPG01000001">
    <property type="protein sequence ID" value="TWT61900.1"/>
    <property type="molecule type" value="Genomic_DNA"/>
</dbReference>
<comment type="caution">
    <text evidence="2">The sequence shown here is derived from an EMBL/GenBank/DDBJ whole genome shotgun (WGS) entry which is preliminary data.</text>
</comment>
<evidence type="ECO:0000313" key="2">
    <source>
        <dbReference type="EMBL" id="TWT61900.1"/>
    </source>
</evidence>
<feature type="transmembrane region" description="Helical" evidence="1">
    <location>
        <begin position="20"/>
        <end position="41"/>
    </location>
</feature>
<name>A0A5C5XFX1_9PLAN</name>
<keyword evidence="3" id="KW-1185">Reference proteome</keyword>
<proteinExistence type="predicted"/>
<keyword evidence="1" id="KW-0812">Transmembrane</keyword>
<organism evidence="2 3">
    <name type="scientific">Rubinisphaera italica</name>
    <dbReference type="NCBI Taxonomy" id="2527969"/>
    <lineage>
        <taxon>Bacteria</taxon>
        <taxon>Pseudomonadati</taxon>
        <taxon>Planctomycetota</taxon>
        <taxon>Planctomycetia</taxon>
        <taxon>Planctomycetales</taxon>
        <taxon>Planctomycetaceae</taxon>
        <taxon>Rubinisphaera</taxon>
    </lineage>
</organism>
<dbReference type="AlphaFoldDB" id="A0A5C5XFX1"/>
<dbReference type="RefSeq" id="WP_146503831.1">
    <property type="nucleotide sequence ID" value="NZ_SJPG01000001.1"/>
</dbReference>
<gene>
    <name evidence="2" type="ORF">Pan54_26370</name>
</gene>
<reference evidence="2 3" key="1">
    <citation type="submission" date="2019-02" db="EMBL/GenBank/DDBJ databases">
        <title>Deep-cultivation of Planctomycetes and their phenomic and genomic characterization uncovers novel biology.</title>
        <authorList>
            <person name="Wiegand S."/>
            <person name="Jogler M."/>
            <person name="Boedeker C."/>
            <person name="Pinto D."/>
            <person name="Vollmers J."/>
            <person name="Rivas-Marin E."/>
            <person name="Kohn T."/>
            <person name="Peeters S.H."/>
            <person name="Heuer A."/>
            <person name="Rast P."/>
            <person name="Oberbeckmann S."/>
            <person name="Bunk B."/>
            <person name="Jeske O."/>
            <person name="Meyerdierks A."/>
            <person name="Storesund J.E."/>
            <person name="Kallscheuer N."/>
            <person name="Luecker S."/>
            <person name="Lage O.M."/>
            <person name="Pohl T."/>
            <person name="Merkel B.J."/>
            <person name="Hornburger P."/>
            <person name="Mueller R.-W."/>
            <person name="Bruemmer F."/>
            <person name="Labrenz M."/>
            <person name="Spormann A.M."/>
            <person name="Op Den Camp H."/>
            <person name="Overmann J."/>
            <person name="Amann R."/>
            <person name="Jetten M.S.M."/>
            <person name="Mascher T."/>
            <person name="Medema M.H."/>
            <person name="Devos D.P."/>
            <person name="Kaster A.-K."/>
            <person name="Ovreas L."/>
            <person name="Rohde M."/>
            <person name="Galperin M.Y."/>
            <person name="Jogler C."/>
        </authorList>
    </citation>
    <scope>NUCLEOTIDE SEQUENCE [LARGE SCALE GENOMIC DNA]</scope>
    <source>
        <strain evidence="2 3">Pan54</strain>
    </source>
</reference>
<dbReference type="Proteomes" id="UP000316095">
    <property type="component" value="Unassembled WGS sequence"/>
</dbReference>
<sequence>MSNSEEVTNSSAAGSGGRIALFVLILFLCYPLSPVPVIFLLEVSGIKEYSGVESIFSMIYAPLGYLIEKYDWIQAFYEWQIRTLYLVILNK</sequence>
<evidence type="ECO:0000313" key="3">
    <source>
        <dbReference type="Proteomes" id="UP000316095"/>
    </source>
</evidence>
<keyword evidence="1" id="KW-0472">Membrane</keyword>
<accession>A0A5C5XFX1</accession>
<protein>
    <submittedName>
        <fullName evidence="2">Uncharacterized protein</fullName>
    </submittedName>
</protein>
<keyword evidence="1" id="KW-1133">Transmembrane helix</keyword>
<evidence type="ECO:0000256" key="1">
    <source>
        <dbReference type="SAM" id="Phobius"/>
    </source>
</evidence>